<accession>A0ABY2E336</accession>
<dbReference type="PROSITE" id="PS00894">
    <property type="entry name" value="HTH_DEOR_1"/>
    <property type="match status" value="1"/>
</dbReference>
<dbReference type="SUPFAM" id="SSF46785">
    <property type="entry name" value="Winged helix' DNA-binding domain"/>
    <property type="match status" value="1"/>
</dbReference>
<keyword evidence="6" id="KW-1185">Reference proteome</keyword>
<evidence type="ECO:0000256" key="2">
    <source>
        <dbReference type="ARBA" id="ARBA00023125"/>
    </source>
</evidence>
<dbReference type="CDD" id="cd06267">
    <property type="entry name" value="PBP1_LacI_sugar_binding-like"/>
    <property type="match status" value="1"/>
</dbReference>
<name>A0ABY2E336_9MICO</name>
<reference evidence="5 6" key="1">
    <citation type="submission" date="2019-03" db="EMBL/GenBank/DDBJ databases">
        <title>Genomic features of bacteria from cold environments.</title>
        <authorList>
            <person name="Shen L."/>
        </authorList>
    </citation>
    <scope>NUCLEOTIDE SEQUENCE [LARGE SCALE GENOMIC DNA]</scope>
    <source>
        <strain evidence="6">T3246-1</strain>
    </source>
</reference>
<keyword evidence="3" id="KW-0804">Transcription</keyword>
<dbReference type="RefSeq" id="WP_133107755.1">
    <property type="nucleotide sequence ID" value="NZ_SMNA01000005.1"/>
</dbReference>
<dbReference type="EMBL" id="SMNA01000005">
    <property type="protein sequence ID" value="TDE94029.1"/>
    <property type="molecule type" value="Genomic_DNA"/>
</dbReference>
<gene>
    <name evidence="5" type="ORF">EXU48_11260</name>
</gene>
<dbReference type="PRINTS" id="PR00037">
    <property type="entry name" value="HTHLACR"/>
</dbReference>
<dbReference type="InterPro" id="IPR001034">
    <property type="entry name" value="DeoR_HTH"/>
</dbReference>
<sequence>MLPADRRARLLRELRIHGTVRTEEFAMGVGASGMTIRRDLVDLERAGLLHRVHGGAIAAGGTDEMSRSSAPVATIGMVVPAANYYFPDVISGARTALGAAGARLILAVSDYSAEREREQITRLLSRRVDGLLVTPTVHAADDPATYELLATAAPAVVVLERSLDDSPWHGTLDTVRCDHEVGGVLAAEHLLATGCTRLLVAARSSATAPLVRAGVTRALASAGLQAEVLVLPPAQAPAAALQDALQGVVDRCRTGSVDGVIVIPDEVAIGLVDAAEDAGLRVPQDLAVVAYDDEVAALCATPLTAIAPPRREVGDSGARLCLHRVMSRLRASRPGAWSRIALSPELRIRATTRG</sequence>
<dbReference type="InterPro" id="IPR018356">
    <property type="entry name" value="Tscrpt_reg_HTH_DeoR_CS"/>
</dbReference>
<evidence type="ECO:0000256" key="3">
    <source>
        <dbReference type="ARBA" id="ARBA00023163"/>
    </source>
</evidence>
<comment type="caution">
    <text evidence="5">The sequence shown here is derived from an EMBL/GenBank/DDBJ whole genome shotgun (WGS) entry which is preliminary data.</text>
</comment>
<dbReference type="Proteomes" id="UP000504882">
    <property type="component" value="Unassembled WGS sequence"/>
</dbReference>
<evidence type="ECO:0000313" key="5">
    <source>
        <dbReference type="EMBL" id="TDE94029.1"/>
    </source>
</evidence>
<dbReference type="PANTHER" id="PTHR30146">
    <property type="entry name" value="LACI-RELATED TRANSCRIPTIONAL REPRESSOR"/>
    <property type="match status" value="1"/>
</dbReference>
<dbReference type="SMART" id="SM00420">
    <property type="entry name" value="HTH_DEOR"/>
    <property type="match status" value="1"/>
</dbReference>
<keyword evidence="2" id="KW-0238">DNA-binding</keyword>
<evidence type="ECO:0000259" key="4">
    <source>
        <dbReference type="PROSITE" id="PS51000"/>
    </source>
</evidence>
<dbReference type="Pfam" id="PF08220">
    <property type="entry name" value="HTH_DeoR"/>
    <property type="match status" value="1"/>
</dbReference>
<evidence type="ECO:0000313" key="6">
    <source>
        <dbReference type="Proteomes" id="UP000504882"/>
    </source>
</evidence>
<dbReference type="PANTHER" id="PTHR30146:SF155">
    <property type="entry name" value="ALANINE RACEMASE"/>
    <property type="match status" value="1"/>
</dbReference>
<protein>
    <submittedName>
        <fullName evidence="5">DeoR family transcriptional regulator</fullName>
    </submittedName>
</protein>
<dbReference type="PROSITE" id="PS51000">
    <property type="entry name" value="HTH_DEOR_2"/>
    <property type="match status" value="1"/>
</dbReference>
<feature type="domain" description="HTH deoR-type" evidence="4">
    <location>
        <begin position="3"/>
        <end position="58"/>
    </location>
</feature>
<dbReference type="Gene3D" id="3.40.50.2300">
    <property type="match status" value="2"/>
</dbReference>
<dbReference type="SUPFAM" id="SSF53822">
    <property type="entry name" value="Periplasmic binding protein-like I"/>
    <property type="match status" value="1"/>
</dbReference>
<dbReference type="InterPro" id="IPR028082">
    <property type="entry name" value="Peripla_BP_I"/>
</dbReference>
<dbReference type="Pfam" id="PF13377">
    <property type="entry name" value="Peripla_BP_3"/>
    <property type="match status" value="1"/>
</dbReference>
<keyword evidence="1" id="KW-0805">Transcription regulation</keyword>
<proteinExistence type="predicted"/>
<dbReference type="InterPro" id="IPR046335">
    <property type="entry name" value="LacI/GalR-like_sensor"/>
</dbReference>
<organism evidence="5 6">
    <name type="scientific">Occultella glacieicola</name>
    <dbReference type="NCBI Taxonomy" id="2518684"/>
    <lineage>
        <taxon>Bacteria</taxon>
        <taxon>Bacillati</taxon>
        <taxon>Actinomycetota</taxon>
        <taxon>Actinomycetes</taxon>
        <taxon>Micrococcales</taxon>
        <taxon>Ruaniaceae</taxon>
        <taxon>Occultella</taxon>
    </lineage>
</organism>
<dbReference type="InterPro" id="IPR036390">
    <property type="entry name" value="WH_DNA-bd_sf"/>
</dbReference>
<evidence type="ECO:0000256" key="1">
    <source>
        <dbReference type="ARBA" id="ARBA00023015"/>
    </source>
</evidence>